<dbReference type="AlphaFoldDB" id="A0A9Y3VS23"/>
<feature type="region of interest" description="Disordered" evidence="1">
    <location>
        <begin position="218"/>
        <end position="240"/>
    </location>
</feature>
<dbReference type="RefSeq" id="XP_005746677.1">
    <property type="nucleotide sequence ID" value="XM_005746620.1"/>
</dbReference>
<dbReference type="Proteomes" id="UP000695023">
    <property type="component" value="Unplaced"/>
</dbReference>
<feature type="compositionally biased region" description="Basic residues" evidence="1">
    <location>
        <begin position="128"/>
        <end position="139"/>
    </location>
</feature>
<dbReference type="GeneID" id="102197339"/>
<evidence type="ECO:0000256" key="1">
    <source>
        <dbReference type="SAM" id="MobiDB-lite"/>
    </source>
</evidence>
<name>A0A9Y3VS23_9CICH</name>
<organism evidence="2 3">
    <name type="scientific">Pundamilia nyererei</name>
    <dbReference type="NCBI Taxonomy" id="303518"/>
    <lineage>
        <taxon>Eukaryota</taxon>
        <taxon>Metazoa</taxon>
        <taxon>Chordata</taxon>
        <taxon>Craniata</taxon>
        <taxon>Vertebrata</taxon>
        <taxon>Euteleostomi</taxon>
        <taxon>Actinopterygii</taxon>
        <taxon>Neopterygii</taxon>
        <taxon>Teleostei</taxon>
        <taxon>Neoteleostei</taxon>
        <taxon>Acanthomorphata</taxon>
        <taxon>Ovalentaria</taxon>
        <taxon>Cichlomorphae</taxon>
        <taxon>Cichliformes</taxon>
        <taxon>Cichlidae</taxon>
        <taxon>African cichlids</taxon>
        <taxon>Pseudocrenilabrinae</taxon>
        <taxon>Haplochromini</taxon>
        <taxon>Pundamilia</taxon>
    </lineage>
</organism>
<feature type="compositionally biased region" description="Basic and acidic residues" evidence="1">
    <location>
        <begin position="69"/>
        <end position="79"/>
    </location>
</feature>
<sequence length="273" mass="31503">MVEMLTVAVVLLSVALSISLCLNVIFCIKRRTILCREKNGSCCPHTSEEETLSHNEGHYFHDLNHQEQRENPHNHHEQQENPIYGNISTERRSSAEGCYEMMTMQRTRESKKPFQNDLNYASLDLKTAKKRKKKHRHQHSQSQGRNHFPEQLSVHHTPPPNTFLEVDADMDAHLPSRDTSTMVSHSSIYLNSQQIAQQTEEMEREKNLTLERNVGWNSMRRREDGGNQESEEVKDEQECNNGSLCEQLSEVETFQSCTDPFIGSFSQDGHQHG</sequence>
<evidence type="ECO:0000313" key="2">
    <source>
        <dbReference type="Proteomes" id="UP000695023"/>
    </source>
</evidence>
<gene>
    <name evidence="3" type="primary">LOC102197339</name>
</gene>
<evidence type="ECO:0000313" key="3">
    <source>
        <dbReference type="RefSeq" id="XP_005746677.1"/>
    </source>
</evidence>
<reference evidence="3" key="1">
    <citation type="submission" date="2025-08" db="UniProtKB">
        <authorList>
            <consortium name="RefSeq"/>
        </authorList>
    </citation>
    <scope>IDENTIFICATION</scope>
</reference>
<proteinExistence type="predicted"/>
<feature type="region of interest" description="Disordered" evidence="1">
    <location>
        <begin position="69"/>
        <end position="90"/>
    </location>
</feature>
<protein>
    <submittedName>
        <fullName evidence="3">Uncharacterized protein LOC102197339 isoform X1</fullName>
    </submittedName>
</protein>
<keyword evidence="2" id="KW-1185">Reference proteome</keyword>
<feature type="region of interest" description="Disordered" evidence="1">
    <location>
        <begin position="128"/>
        <end position="158"/>
    </location>
</feature>
<accession>A0A9Y3VS23</accession>